<evidence type="ECO:0000313" key="9">
    <source>
        <dbReference type="EMBL" id="GGE25763.1"/>
    </source>
</evidence>
<dbReference type="InterPro" id="IPR036390">
    <property type="entry name" value="WH_DNA-bd_sf"/>
</dbReference>
<dbReference type="OrthoDB" id="3710983at2"/>
<proteinExistence type="predicted"/>
<protein>
    <submittedName>
        <fullName evidence="9">Transcriptional regulator</fullName>
    </submittedName>
</protein>
<feature type="domain" description="PRD" evidence="8">
    <location>
        <begin position="292"/>
        <end position="402"/>
    </location>
</feature>
<dbReference type="InterPro" id="IPR036388">
    <property type="entry name" value="WH-like_DNA-bd_sf"/>
</dbReference>
<feature type="domain" description="PTS EIIB type-2" evidence="7">
    <location>
        <begin position="405"/>
        <end position="497"/>
    </location>
</feature>
<keyword evidence="10" id="KW-1185">Reference proteome</keyword>
<dbReference type="PANTHER" id="PTHR30185">
    <property type="entry name" value="CRYPTIC BETA-GLUCOSIDE BGL OPERON ANTITERMINATOR"/>
    <property type="match status" value="1"/>
</dbReference>
<dbReference type="SUPFAM" id="SSF63520">
    <property type="entry name" value="PTS-regulatory domain, PRD"/>
    <property type="match status" value="2"/>
</dbReference>
<dbReference type="PANTHER" id="PTHR30185:SF18">
    <property type="entry name" value="TRANSCRIPTIONAL REGULATOR MTLR"/>
    <property type="match status" value="1"/>
</dbReference>
<sequence>MLHQKEKHILQYLIDHKGEFVTSKALAEALSCSDRTVRTYLKSLMELDERETGFCLEAKQGYGYRLTICQSLLYQTFMQSESLSETGGNGDNIEDRYHYLVNKLLFEQAQLYFDDLAEELFVSRSTLSSDFKKIRKDLAAYDLTIESKANYGVYVVGSERNKRRFIMDHFFRDQSFASLHQYIPMEINEKQLNLEDLTLIVLEECREGELRLSDFVIQNLVTHLVLSVRRIAQGFQIKQIEDLAREDYPKERKIAESILIRVSRLISLDFPEEEIDYITLHLISKAYHQHSSILDGGESLRSQLIQVLEYHPSVKKYRFQQDFQLVEGVLTHLATLLIRLKNHVKLENPLLADIKKSYLPVFQLTADMLAAMPSFAHLTLSEDEIAYVALHVMAAMERIKEKQKFNILVICATGFGSAQLLKNRIELELGNLVTVVDVIGYYDLNDERMQGIDFIISSIDLSNLVFSLPVFTVSIFLTNDEVKLIKQRLRTMNPLEMVNRQNQQTETEKNLSQLFDDYFSEDWFMIGEQTSQEAILEELLRKMADGEDEGFVSRMKEGIRQREQLSSIVFSPEIAVPHPIKPLAKNHKIGLVLLPSGVRWNEQENVRFVFLPSPSMYENEGMTALTSKIVDLLEEPELQRRLLTCQNLAAFKKEFLEEGEIR</sequence>
<evidence type="ECO:0000313" key="10">
    <source>
        <dbReference type="Proteomes" id="UP000660801"/>
    </source>
</evidence>
<dbReference type="RefSeq" id="WP_068991542.1">
    <property type="nucleotide sequence ID" value="NZ_BMJN01000003.1"/>
</dbReference>
<dbReference type="Gene3D" id="1.10.10.10">
    <property type="entry name" value="Winged helix-like DNA-binding domain superfamily/Winged helix DNA-binding domain"/>
    <property type="match status" value="2"/>
</dbReference>
<dbReference type="Pfam" id="PF00874">
    <property type="entry name" value="PRD"/>
    <property type="match status" value="2"/>
</dbReference>
<evidence type="ECO:0000256" key="1">
    <source>
        <dbReference type="ARBA" id="ARBA00022679"/>
    </source>
</evidence>
<evidence type="ECO:0000256" key="4">
    <source>
        <dbReference type="ARBA" id="ARBA00023159"/>
    </source>
</evidence>
<dbReference type="InterPro" id="IPR013011">
    <property type="entry name" value="PTS_EIIB_2"/>
</dbReference>
<gene>
    <name evidence="9" type="primary">celR</name>
    <name evidence="9" type="ORF">GCM10011510_03620</name>
</gene>
<dbReference type="InterPro" id="IPR036634">
    <property type="entry name" value="PRD_sf"/>
</dbReference>
<dbReference type="Pfam" id="PF00359">
    <property type="entry name" value="PTS_EIIA_2"/>
    <property type="match status" value="1"/>
</dbReference>
<dbReference type="InterPro" id="IPR011608">
    <property type="entry name" value="PRD"/>
</dbReference>
<dbReference type="Proteomes" id="UP000660801">
    <property type="component" value="Unassembled WGS sequence"/>
</dbReference>
<evidence type="ECO:0000256" key="3">
    <source>
        <dbReference type="ARBA" id="ARBA00023015"/>
    </source>
</evidence>
<dbReference type="InterPro" id="IPR007737">
    <property type="entry name" value="Mga_HTH"/>
</dbReference>
<keyword evidence="4" id="KW-0010">Activator</keyword>
<name>A0A917A4B0_9STRE</name>
<dbReference type="Gene3D" id="3.40.930.10">
    <property type="entry name" value="Mannitol-specific EII, Chain A"/>
    <property type="match status" value="1"/>
</dbReference>
<dbReference type="InterPro" id="IPR036095">
    <property type="entry name" value="PTS_EIIB-like_sf"/>
</dbReference>
<dbReference type="SUPFAM" id="SSF55804">
    <property type="entry name" value="Phoshotransferase/anion transport protein"/>
    <property type="match status" value="1"/>
</dbReference>
<evidence type="ECO:0000256" key="5">
    <source>
        <dbReference type="ARBA" id="ARBA00023163"/>
    </source>
</evidence>
<evidence type="ECO:0000259" key="6">
    <source>
        <dbReference type="PROSITE" id="PS51094"/>
    </source>
</evidence>
<organism evidence="9 10">
    <name type="scientific">Streptococcus himalayensis</name>
    <dbReference type="NCBI Taxonomy" id="1888195"/>
    <lineage>
        <taxon>Bacteria</taxon>
        <taxon>Bacillati</taxon>
        <taxon>Bacillota</taxon>
        <taxon>Bacilli</taxon>
        <taxon>Lactobacillales</taxon>
        <taxon>Streptococcaceae</taxon>
        <taxon>Streptococcus</taxon>
    </lineage>
</organism>
<dbReference type="AlphaFoldDB" id="A0A917A4B0"/>
<dbReference type="CDD" id="cd05568">
    <property type="entry name" value="PTS_IIB_bgl_like"/>
    <property type="match status" value="1"/>
</dbReference>
<keyword evidence="3" id="KW-0805">Transcription regulation</keyword>
<reference evidence="9" key="2">
    <citation type="submission" date="2020-09" db="EMBL/GenBank/DDBJ databases">
        <authorList>
            <person name="Sun Q."/>
            <person name="Zhou Y."/>
        </authorList>
    </citation>
    <scope>NUCLEOTIDE SEQUENCE</scope>
    <source>
        <strain evidence="9">CGMCC 1.15533</strain>
    </source>
</reference>
<evidence type="ECO:0000259" key="8">
    <source>
        <dbReference type="PROSITE" id="PS51372"/>
    </source>
</evidence>
<dbReference type="GO" id="GO:0008982">
    <property type="term" value="F:protein-N(PI)-phosphohistidine-sugar phosphotransferase activity"/>
    <property type="evidence" value="ECO:0007669"/>
    <property type="project" value="InterPro"/>
</dbReference>
<reference evidence="9" key="1">
    <citation type="journal article" date="2014" name="Int. J. Syst. Evol. Microbiol.">
        <title>Complete genome sequence of Corynebacterium casei LMG S-19264T (=DSM 44701T), isolated from a smear-ripened cheese.</title>
        <authorList>
            <consortium name="US DOE Joint Genome Institute (JGI-PGF)"/>
            <person name="Walter F."/>
            <person name="Albersmeier A."/>
            <person name="Kalinowski J."/>
            <person name="Ruckert C."/>
        </authorList>
    </citation>
    <scope>NUCLEOTIDE SEQUENCE</scope>
    <source>
        <strain evidence="9">CGMCC 1.15533</strain>
    </source>
</reference>
<evidence type="ECO:0000259" key="7">
    <source>
        <dbReference type="PROSITE" id="PS51099"/>
    </source>
</evidence>
<dbReference type="PROSITE" id="PS51372">
    <property type="entry name" value="PRD_2"/>
    <property type="match status" value="2"/>
</dbReference>
<dbReference type="GO" id="GO:0006355">
    <property type="term" value="P:regulation of DNA-templated transcription"/>
    <property type="evidence" value="ECO:0007669"/>
    <property type="project" value="InterPro"/>
</dbReference>
<dbReference type="Gene3D" id="1.10.1790.10">
    <property type="entry name" value="PRD domain"/>
    <property type="match status" value="2"/>
</dbReference>
<keyword evidence="1" id="KW-0808">Transferase</keyword>
<dbReference type="PROSITE" id="PS51099">
    <property type="entry name" value="PTS_EIIB_TYPE_2"/>
    <property type="match status" value="1"/>
</dbReference>
<dbReference type="InterPro" id="IPR050661">
    <property type="entry name" value="BglG_antiterminators"/>
</dbReference>
<dbReference type="SUPFAM" id="SSF46785">
    <property type="entry name" value="Winged helix' DNA-binding domain"/>
    <property type="match status" value="1"/>
</dbReference>
<dbReference type="InterPro" id="IPR016152">
    <property type="entry name" value="PTrfase/Anion_transptr"/>
</dbReference>
<accession>A0A917A4B0</accession>
<comment type="caution">
    <text evidence="9">The sequence shown here is derived from an EMBL/GenBank/DDBJ whole genome shotgun (WGS) entry which is preliminary data.</text>
</comment>
<feature type="domain" description="PRD" evidence="8">
    <location>
        <begin position="186"/>
        <end position="291"/>
    </location>
</feature>
<feature type="domain" description="PTS EIIA type-2" evidence="6">
    <location>
        <begin position="516"/>
        <end position="659"/>
    </location>
</feature>
<dbReference type="PROSITE" id="PS51094">
    <property type="entry name" value="PTS_EIIA_TYPE_2"/>
    <property type="match status" value="1"/>
</dbReference>
<dbReference type="Pfam" id="PF08279">
    <property type="entry name" value="HTH_11"/>
    <property type="match status" value="1"/>
</dbReference>
<keyword evidence="5" id="KW-0804">Transcription</keyword>
<dbReference type="GO" id="GO:0009401">
    <property type="term" value="P:phosphoenolpyruvate-dependent sugar phosphotransferase system"/>
    <property type="evidence" value="ECO:0007669"/>
    <property type="project" value="InterPro"/>
</dbReference>
<dbReference type="Gene3D" id="3.40.50.2300">
    <property type="match status" value="1"/>
</dbReference>
<dbReference type="Pfam" id="PF05043">
    <property type="entry name" value="Mga"/>
    <property type="match status" value="1"/>
</dbReference>
<keyword evidence="2" id="KW-0677">Repeat</keyword>
<dbReference type="SUPFAM" id="SSF52794">
    <property type="entry name" value="PTS system IIB component-like"/>
    <property type="match status" value="1"/>
</dbReference>
<dbReference type="EMBL" id="BMJN01000003">
    <property type="protein sequence ID" value="GGE25763.1"/>
    <property type="molecule type" value="Genomic_DNA"/>
</dbReference>
<evidence type="ECO:0000256" key="2">
    <source>
        <dbReference type="ARBA" id="ARBA00022737"/>
    </source>
</evidence>
<dbReference type="InterPro" id="IPR002178">
    <property type="entry name" value="PTS_EIIA_type-2_dom"/>
</dbReference>
<dbReference type="InterPro" id="IPR013196">
    <property type="entry name" value="HTH_11"/>
</dbReference>